<dbReference type="RefSeq" id="WP_086032995.1">
    <property type="nucleotide sequence ID" value="NZ_MDSU01000001.1"/>
</dbReference>
<dbReference type="STRING" id="1562698.DESAMIL20_180"/>
<dbReference type="Gene3D" id="3.40.920.10">
    <property type="entry name" value="Pyruvate-ferredoxin oxidoreductase, PFOR, domain III"/>
    <property type="match status" value="1"/>
</dbReference>
<dbReference type="InterPro" id="IPR019752">
    <property type="entry name" value="Pyrv/ketoisovalerate_OxRed_cat"/>
</dbReference>
<dbReference type="AlphaFoldDB" id="A0A1X4XZV0"/>
<dbReference type="SUPFAM" id="SSF53323">
    <property type="entry name" value="Pyruvate-ferredoxin oxidoreductase, PFOR, domain III"/>
    <property type="match status" value="1"/>
</dbReference>
<dbReference type="PANTHER" id="PTHR42730:SF1">
    <property type="entry name" value="2-OXOGLUTARATE SYNTHASE SUBUNIT KORC"/>
    <property type="match status" value="1"/>
</dbReference>
<gene>
    <name evidence="3" type="ORF">DESAMIL20_180</name>
</gene>
<name>A0A1X4XZV0_9BACT</name>
<evidence type="ECO:0000259" key="2">
    <source>
        <dbReference type="Pfam" id="PF01558"/>
    </source>
</evidence>
<evidence type="ECO:0000313" key="4">
    <source>
        <dbReference type="Proteomes" id="UP000194141"/>
    </source>
</evidence>
<dbReference type="InterPro" id="IPR002869">
    <property type="entry name" value="Pyrv_flavodox_OxRed_cen"/>
</dbReference>
<protein>
    <submittedName>
        <fullName evidence="3">2-oxoglutarate oxidoreductase, gamma subunit</fullName>
        <ecNumber evidence="3">1.2.7.3</ecNumber>
    </submittedName>
</protein>
<dbReference type="Pfam" id="PF01558">
    <property type="entry name" value="POR"/>
    <property type="match status" value="1"/>
</dbReference>
<organism evidence="3 4">
    <name type="scientific">Desulfurella amilsii</name>
    <dbReference type="NCBI Taxonomy" id="1562698"/>
    <lineage>
        <taxon>Bacteria</taxon>
        <taxon>Pseudomonadati</taxon>
        <taxon>Campylobacterota</taxon>
        <taxon>Desulfurellia</taxon>
        <taxon>Desulfurellales</taxon>
        <taxon>Desulfurellaceae</taxon>
        <taxon>Desulfurella</taxon>
    </lineage>
</organism>
<dbReference type="InterPro" id="IPR052554">
    <property type="entry name" value="2-oxoglutarate_synth_KorC"/>
</dbReference>
<keyword evidence="1 3" id="KW-0560">Oxidoreductase</keyword>
<accession>A0A1X4XZV0</accession>
<feature type="domain" description="Pyruvate/ketoisovalerate oxidoreductase catalytic" evidence="2">
    <location>
        <begin position="13"/>
        <end position="177"/>
    </location>
</feature>
<reference evidence="3 4" key="1">
    <citation type="journal article" date="2017" name="Front. Microbiol.">
        <title>Genome Sequence of Desulfurella amilsii Strain TR1 and Comparative Genomics of Desulfurellaceae Family.</title>
        <authorList>
            <person name="Florentino A.P."/>
            <person name="Stams A.J."/>
            <person name="Sanchez-Andrea I."/>
        </authorList>
    </citation>
    <scope>NUCLEOTIDE SEQUENCE [LARGE SCALE GENOMIC DNA]</scope>
    <source>
        <strain evidence="3 4">TR1</strain>
    </source>
</reference>
<dbReference type="GO" id="GO:0047553">
    <property type="term" value="F:2-oxoglutarate synthase activity"/>
    <property type="evidence" value="ECO:0007669"/>
    <property type="project" value="UniProtKB-EC"/>
</dbReference>
<dbReference type="EMBL" id="MDSU01000001">
    <property type="protein sequence ID" value="OSS43072.1"/>
    <property type="molecule type" value="Genomic_DNA"/>
</dbReference>
<comment type="caution">
    <text evidence="3">The sequence shown here is derived from an EMBL/GenBank/DDBJ whole genome shotgun (WGS) entry which is preliminary data.</text>
</comment>
<dbReference type="EC" id="1.2.7.3" evidence="3"/>
<dbReference type="OrthoDB" id="9789125at2"/>
<sequence length="188" mass="20763">MGLHYELRFVGIGGQGNMLAGTIIAETAVYYENKYATQVPTYTSQVRGGPTKADVIISDEPIQFAEATHIDFLLALDQRTYDMYKKDLKGGAIVLVDSGLVNVPEEDHKKWDVYGYPIVKTAKYDIGNVVTANILAVGMTIELTGIFDRENVKKAIADRVPAAFLDLNMKAYETGIEIAKRLKVEKGK</sequence>
<dbReference type="PANTHER" id="PTHR42730">
    <property type="entry name" value="2-OXOGLUTARATE SYNTHASE SUBUNIT KORC"/>
    <property type="match status" value="1"/>
</dbReference>
<dbReference type="Proteomes" id="UP000194141">
    <property type="component" value="Unassembled WGS sequence"/>
</dbReference>
<evidence type="ECO:0000256" key="1">
    <source>
        <dbReference type="ARBA" id="ARBA00023002"/>
    </source>
</evidence>
<evidence type="ECO:0000313" key="3">
    <source>
        <dbReference type="EMBL" id="OSS43072.1"/>
    </source>
</evidence>
<proteinExistence type="predicted"/>
<keyword evidence="4" id="KW-1185">Reference proteome</keyword>